<dbReference type="RefSeq" id="XP_007313087.1">
    <property type="nucleotide sequence ID" value="XM_007313025.1"/>
</dbReference>
<name>F8NFC0_SERL9</name>
<sequence length="442" mass="49287">MGSPSQASNHVYSAFALLATALIIIPLPLHLRVQRTSTCLFIVWFALTMLNSSINSIIWSNNTVNWAPGWCYISSYVLVASKYGVQLAPLCIARRAYRIASQKFVKQSQYDIRRDLIVELFIGIGIPVLLLPLYYVVQGNCFMIIEQVGCYPMIVRTSLAFPLVVMWPPIFALISAVYFAFSAYSLIRQKSLRKQLFGSDGHVESDSYWRLIALAGAQIILILPSGIFALVNDISGGPMAPYSWDFIHYEFSVPQYVSISDWTFNLQNALAFQWDRWTTIIYALLFFAFFGFRADVLQYYRGIFLAILRPFGYRPSTPDLNDLEASNEPPARKRAPNPWSIGSLRFFHTSDIGISANQAASLPPIPSSTSCLPTSSDEQSHSCTTNSGGGEDAKRTDSSSRSFKSPYCMDDSVVSLGLIAEPEPVIEASSVLRRHSLDLEPA</sequence>
<gene>
    <name evidence="12" type="ORF">SERLADRAFT_455997</name>
</gene>
<evidence type="ECO:0000256" key="10">
    <source>
        <dbReference type="SAM" id="MobiDB-lite"/>
    </source>
</evidence>
<keyword evidence="7 11" id="KW-0472">Membrane</keyword>
<keyword evidence="6" id="KW-0297">G-protein coupled receptor</keyword>
<dbReference type="PANTHER" id="PTHR28097:SF1">
    <property type="entry name" value="PHEROMONE A FACTOR RECEPTOR"/>
    <property type="match status" value="1"/>
</dbReference>
<feature type="transmembrane region" description="Helical" evidence="11">
    <location>
        <begin position="166"/>
        <end position="187"/>
    </location>
</feature>
<evidence type="ECO:0000256" key="9">
    <source>
        <dbReference type="ARBA" id="ARBA00023224"/>
    </source>
</evidence>
<reference evidence="12" key="1">
    <citation type="submission" date="2011-04" db="EMBL/GenBank/DDBJ databases">
        <title>Evolution of plant cell wall degrading machinery underlies the functional diversity of forest fungi.</title>
        <authorList>
            <consortium name="US DOE Joint Genome Institute (JGI-PGF)"/>
            <person name="Eastwood D.C."/>
            <person name="Floudas D."/>
            <person name="Binder M."/>
            <person name="Majcherczyk A."/>
            <person name="Schneider P."/>
            <person name="Aerts A."/>
            <person name="Asiegbu F.O."/>
            <person name="Baker S.E."/>
            <person name="Barry K."/>
            <person name="Bendiksby M."/>
            <person name="Blumentritt M."/>
            <person name="Coutinho P.M."/>
            <person name="Cullen D."/>
            <person name="Cullen D."/>
            <person name="Gathman A."/>
            <person name="Goodell B."/>
            <person name="Henrissat B."/>
            <person name="Ihrmark K."/>
            <person name="Kauserud H."/>
            <person name="Kohler A."/>
            <person name="LaButti K."/>
            <person name="Lapidus A."/>
            <person name="Lavin J.L."/>
            <person name="Lee Y.-H."/>
            <person name="Lindquist E."/>
            <person name="Lilly W."/>
            <person name="Lucas S."/>
            <person name="Morin E."/>
            <person name="Murat C."/>
            <person name="Oguiza J.A."/>
            <person name="Park J."/>
            <person name="Pisabarro A.G."/>
            <person name="Riley R."/>
            <person name="Rosling A."/>
            <person name="Salamov A."/>
            <person name="Schmidt O."/>
            <person name="Schmutz J."/>
            <person name="Skrede I."/>
            <person name="Stenlid J."/>
            <person name="Wiebenga A."/>
            <person name="Xie X."/>
            <person name="Kues U."/>
            <person name="Hibbett D.S."/>
            <person name="Hoffmeister D."/>
            <person name="Hogberg N."/>
            <person name="Martin F."/>
            <person name="Grigoriev I.V."/>
            <person name="Watkinson S.C."/>
        </authorList>
    </citation>
    <scope>NUCLEOTIDE SEQUENCE</scope>
    <source>
        <strain evidence="12">S7.9</strain>
    </source>
</reference>
<dbReference type="GO" id="GO:0005886">
    <property type="term" value="C:plasma membrane"/>
    <property type="evidence" value="ECO:0007669"/>
    <property type="project" value="TreeGrafter"/>
</dbReference>
<comment type="subcellular location">
    <subcellularLocation>
        <location evidence="1">Membrane</location>
        <topology evidence="1">Multi-pass membrane protein</topology>
    </subcellularLocation>
</comment>
<dbReference type="GO" id="GO:0004932">
    <property type="term" value="F:mating-type factor pheromone receptor activity"/>
    <property type="evidence" value="ECO:0007669"/>
    <property type="project" value="InterPro"/>
</dbReference>
<dbReference type="Pfam" id="PF02076">
    <property type="entry name" value="STE3"/>
    <property type="match status" value="1"/>
</dbReference>
<feature type="transmembrane region" description="Helical" evidence="11">
    <location>
        <begin position="208"/>
        <end position="231"/>
    </location>
</feature>
<evidence type="ECO:0000256" key="8">
    <source>
        <dbReference type="ARBA" id="ARBA00023170"/>
    </source>
</evidence>
<organism>
    <name type="scientific">Serpula lacrymans var. lacrymans (strain S7.9)</name>
    <name type="common">Dry rot fungus</name>
    <dbReference type="NCBI Taxonomy" id="578457"/>
    <lineage>
        <taxon>Eukaryota</taxon>
        <taxon>Fungi</taxon>
        <taxon>Dikarya</taxon>
        <taxon>Basidiomycota</taxon>
        <taxon>Agaricomycotina</taxon>
        <taxon>Agaricomycetes</taxon>
        <taxon>Agaricomycetidae</taxon>
        <taxon>Boletales</taxon>
        <taxon>Coniophorineae</taxon>
        <taxon>Serpulaceae</taxon>
        <taxon>Serpula</taxon>
    </lineage>
</organism>
<feature type="transmembrane region" description="Helical" evidence="11">
    <location>
        <begin position="116"/>
        <end position="137"/>
    </location>
</feature>
<feature type="transmembrane region" description="Helical" evidence="11">
    <location>
        <begin position="280"/>
        <end position="300"/>
    </location>
</feature>
<dbReference type="InterPro" id="IPR001499">
    <property type="entry name" value="GPCR_STE3"/>
</dbReference>
<keyword evidence="3" id="KW-0589">Pheromone response</keyword>
<keyword evidence="8" id="KW-0675">Receptor</keyword>
<evidence type="ECO:0000256" key="3">
    <source>
        <dbReference type="ARBA" id="ARBA00022507"/>
    </source>
</evidence>
<evidence type="ECO:0000256" key="2">
    <source>
        <dbReference type="ARBA" id="ARBA00011085"/>
    </source>
</evidence>
<feature type="transmembrane region" description="Helical" evidence="11">
    <location>
        <begin position="12"/>
        <end position="31"/>
    </location>
</feature>
<evidence type="ECO:0000256" key="7">
    <source>
        <dbReference type="ARBA" id="ARBA00023136"/>
    </source>
</evidence>
<comment type="similarity">
    <text evidence="2">Belongs to the G-protein coupled receptor 4 family.</text>
</comment>
<feature type="transmembrane region" description="Helical" evidence="11">
    <location>
        <begin position="38"/>
        <end position="60"/>
    </location>
</feature>
<dbReference type="EMBL" id="GL945428">
    <property type="protein sequence ID" value="EGO31203.1"/>
    <property type="molecule type" value="Genomic_DNA"/>
</dbReference>
<dbReference type="GeneID" id="18817250"/>
<feature type="compositionally biased region" description="Polar residues" evidence="10">
    <location>
        <begin position="367"/>
        <end position="386"/>
    </location>
</feature>
<evidence type="ECO:0000256" key="6">
    <source>
        <dbReference type="ARBA" id="ARBA00023040"/>
    </source>
</evidence>
<feature type="transmembrane region" description="Helical" evidence="11">
    <location>
        <begin position="72"/>
        <end position="93"/>
    </location>
</feature>
<evidence type="ECO:0000256" key="11">
    <source>
        <dbReference type="SAM" id="Phobius"/>
    </source>
</evidence>
<dbReference type="GO" id="GO:0000750">
    <property type="term" value="P:pheromone-dependent signal transduction involved in conjugation with cellular fusion"/>
    <property type="evidence" value="ECO:0007669"/>
    <property type="project" value="TreeGrafter"/>
</dbReference>
<feature type="region of interest" description="Disordered" evidence="10">
    <location>
        <begin position="366"/>
        <end position="407"/>
    </location>
</feature>
<dbReference type="CDD" id="cd14966">
    <property type="entry name" value="7tmD_STE3"/>
    <property type="match status" value="1"/>
</dbReference>
<dbReference type="AlphaFoldDB" id="F8NFC0"/>
<proteinExistence type="inferred from homology"/>
<evidence type="ECO:0000313" key="12">
    <source>
        <dbReference type="EMBL" id="EGO31203.1"/>
    </source>
</evidence>
<dbReference type="OrthoDB" id="2874149at2759"/>
<protein>
    <submittedName>
        <fullName evidence="12">Uncharacterized protein</fullName>
    </submittedName>
</protein>
<dbReference type="Proteomes" id="UP000008064">
    <property type="component" value="Unassembled WGS sequence"/>
</dbReference>
<dbReference type="KEGG" id="sla:SERLADRAFT_455997"/>
<keyword evidence="9" id="KW-0807">Transducer</keyword>
<evidence type="ECO:0000256" key="1">
    <source>
        <dbReference type="ARBA" id="ARBA00004141"/>
    </source>
</evidence>
<keyword evidence="4 11" id="KW-0812">Transmembrane</keyword>
<keyword evidence="5 11" id="KW-1133">Transmembrane helix</keyword>
<accession>F8NFC0</accession>
<dbReference type="PANTHER" id="PTHR28097">
    <property type="entry name" value="PHEROMONE A FACTOR RECEPTOR"/>
    <property type="match status" value="1"/>
</dbReference>
<evidence type="ECO:0000256" key="5">
    <source>
        <dbReference type="ARBA" id="ARBA00022989"/>
    </source>
</evidence>
<dbReference type="PRINTS" id="PR00899">
    <property type="entry name" value="GPCRSTE3"/>
</dbReference>
<evidence type="ECO:0000256" key="4">
    <source>
        <dbReference type="ARBA" id="ARBA00022692"/>
    </source>
</evidence>
<dbReference type="HOGENOM" id="CLU_027592_0_1_1"/>